<dbReference type="EMBL" id="BSOJ01000004">
    <property type="protein sequence ID" value="GLR25096.1"/>
    <property type="molecule type" value="Genomic_DNA"/>
</dbReference>
<sequence length="122" mass="13141">MNSEDSSQQKSLVIKSMIWGGSPFQFLLLFMISVSFDAVFKPQIVCIAGSVLGGLVSKYADYVKAGGTLLSPKLLSTVGFLIWLFAAFTCKLPIYGLLAVSFSHYALGGSAMALLMNTFRAK</sequence>
<evidence type="ECO:0008006" key="4">
    <source>
        <dbReference type="Google" id="ProtNLM"/>
    </source>
</evidence>
<accession>A0ABQ5YME4</accession>
<keyword evidence="1" id="KW-1133">Transmembrane helix</keyword>
<keyword evidence="1" id="KW-0472">Membrane</keyword>
<feature type="transmembrane region" description="Helical" evidence="1">
    <location>
        <begin position="12"/>
        <end position="32"/>
    </location>
</feature>
<feature type="transmembrane region" description="Helical" evidence="1">
    <location>
        <begin position="69"/>
        <end position="88"/>
    </location>
</feature>
<dbReference type="Proteomes" id="UP001156664">
    <property type="component" value="Unassembled WGS sequence"/>
</dbReference>
<comment type="caution">
    <text evidence="2">The sequence shown here is derived from an EMBL/GenBank/DDBJ whole genome shotgun (WGS) entry which is preliminary data.</text>
</comment>
<dbReference type="RefSeq" id="WP_284279406.1">
    <property type="nucleotide sequence ID" value="NZ_BSOJ01000004.1"/>
</dbReference>
<protein>
    <recommendedName>
        <fullName evidence="4">TIGR04086 family membrane protein</fullName>
    </recommendedName>
</protein>
<gene>
    <name evidence="2" type="ORF">GCM10007875_01830</name>
</gene>
<organism evidence="2 3">
    <name type="scientific">Limnobacter litoralis</name>
    <dbReference type="NCBI Taxonomy" id="481366"/>
    <lineage>
        <taxon>Bacteria</taxon>
        <taxon>Pseudomonadati</taxon>
        <taxon>Pseudomonadota</taxon>
        <taxon>Betaproteobacteria</taxon>
        <taxon>Burkholderiales</taxon>
        <taxon>Burkholderiaceae</taxon>
        <taxon>Limnobacter</taxon>
    </lineage>
</organism>
<keyword evidence="1" id="KW-0812">Transmembrane</keyword>
<proteinExistence type="predicted"/>
<evidence type="ECO:0000256" key="1">
    <source>
        <dbReference type="SAM" id="Phobius"/>
    </source>
</evidence>
<reference evidence="3" key="1">
    <citation type="journal article" date="2019" name="Int. J. Syst. Evol. Microbiol.">
        <title>The Global Catalogue of Microorganisms (GCM) 10K type strain sequencing project: providing services to taxonomists for standard genome sequencing and annotation.</title>
        <authorList>
            <consortium name="The Broad Institute Genomics Platform"/>
            <consortium name="The Broad Institute Genome Sequencing Center for Infectious Disease"/>
            <person name="Wu L."/>
            <person name="Ma J."/>
        </authorList>
    </citation>
    <scope>NUCLEOTIDE SEQUENCE [LARGE SCALE GENOMIC DNA]</scope>
    <source>
        <strain evidence="3">NBRC 105857</strain>
    </source>
</reference>
<keyword evidence="3" id="KW-1185">Reference proteome</keyword>
<evidence type="ECO:0000313" key="3">
    <source>
        <dbReference type="Proteomes" id="UP001156664"/>
    </source>
</evidence>
<evidence type="ECO:0000313" key="2">
    <source>
        <dbReference type="EMBL" id="GLR25096.1"/>
    </source>
</evidence>
<name>A0ABQ5YME4_9BURK</name>
<feature type="transmembrane region" description="Helical" evidence="1">
    <location>
        <begin position="94"/>
        <end position="116"/>
    </location>
</feature>